<organism evidence="1 2">
    <name type="scientific">Desemzia incerta</name>
    <dbReference type="NCBI Taxonomy" id="82801"/>
    <lineage>
        <taxon>Bacteria</taxon>
        <taxon>Bacillati</taxon>
        <taxon>Bacillota</taxon>
        <taxon>Bacilli</taxon>
        <taxon>Lactobacillales</taxon>
        <taxon>Carnobacteriaceae</taxon>
        <taxon>Desemzia</taxon>
    </lineage>
</organism>
<accession>A0A1I5WI23</accession>
<sequence length="162" mass="19047">MNTDIVEYLIENLEKTEAPFDWEVNWNKRQHVIELFVTIYAETSEDMVIEDVEGTVNEEEGIQFEDAICFYDPEKSKILLDDYLKAFPFSIKKGIEQGYLDAVLKILRLVVSEGQTNLNEFAQNPEIETFELNWQENNFDQTIATLKDTNRYETKTLPYPKF</sequence>
<reference evidence="1 2" key="1">
    <citation type="submission" date="2016-10" db="EMBL/GenBank/DDBJ databases">
        <authorList>
            <person name="de Groot N.N."/>
        </authorList>
    </citation>
    <scope>NUCLEOTIDE SEQUENCE [LARGE SCALE GENOMIC DNA]</scope>
    <source>
        <strain evidence="1 2">DSM 20581</strain>
    </source>
</reference>
<proteinExistence type="predicted"/>
<dbReference type="OrthoDB" id="2165293at2"/>
<dbReference type="Gene3D" id="3.40.50.11250">
    <property type="entry name" value="Protein of unknown function DUF3013"/>
    <property type="match status" value="1"/>
</dbReference>
<dbReference type="Pfam" id="PF11217">
    <property type="entry name" value="DUF3013"/>
    <property type="match status" value="1"/>
</dbReference>
<evidence type="ECO:0000313" key="1">
    <source>
        <dbReference type="EMBL" id="SFQ19462.1"/>
    </source>
</evidence>
<dbReference type="STRING" id="82801.SAMN04488506_0897"/>
<name>A0A1I5WI23_9LACT</name>
<dbReference type="EMBL" id="FOXW01000003">
    <property type="protein sequence ID" value="SFQ19462.1"/>
    <property type="molecule type" value="Genomic_DNA"/>
</dbReference>
<keyword evidence="2" id="KW-1185">Reference proteome</keyword>
<dbReference type="InterPro" id="IPR021380">
    <property type="entry name" value="DUF3013"/>
</dbReference>
<dbReference type="AlphaFoldDB" id="A0A1I5WI23"/>
<protein>
    <recommendedName>
        <fullName evidence="3">DUF3013 family protein</fullName>
    </recommendedName>
</protein>
<gene>
    <name evidence="1" type="ORF">SAMN04488506_0897</name>
</gene>
<dbReference type="Proteomes" id="UP000199136">
    <property type="component" value="Unassembled WGS sequence"/>
</dbReference>
<evidence type="ECO:0008006" key="3">
    <source>
        <dbReference type="Google" id="ProtNLM"/>
    </source>
</evidence>
<dbReference type="RefSeq" id="WP_092479956.1">
    <property type="nucleotide sequence ID" value="NZ_CP126128.1"/>
</dbReference>
<evidence type="ECO:0000313" key="2">
    <source>
        <dbReference type="Proteomes" id="UP000199136"/>
    </source>
</evidence>